<keyword evidence="2" id="KW-0809">Transit peptide</keyword>
<feature type="region of interest" description="Disordered" evidence="8">
    <location>
        <begin position="93"/>
        <end position="126"/>
    </location>
</feature>
<evidence type="ECO:0000256" key="2">
    <source>
        <dbReference type="ARBA" id="ARBA00022946"/>
    </source>
</evidence>
<comment type="subcellular location">
    <subcellularLocation>
        <location evidence="1">Mitochondrion</location>
    </subcellularLocation>
</comment>
<evidence type="ECO:0000313" key="9">
    <source>
        <dbReference type="EMBL" id="KZT23991.1"/>
    </source>
</evidence>
<keyword evidence="10" id="KW-1185">Reference proteome</keyword>
<keyword evidence="3" id="KW-0689">Ribosomal protein</keyword>
<keyword evidence="4" id="KW-0496">Mitochondrion</keyword>
<name>A0A165RLJ2_9AGAM</name>
<gene>
    <name evidence="9" type="ORF">NEOLEDRAFT_1179734</name>
</gene>
<dbReference type="InterPro" id="IPR013870">
    <property type="entry name" value="Ribosomal_mL54"/>
</dbReference>
<organism evidence="9 10">
    <name type="scientific">Neolentinus lepideus HHB14362 ss-1</name>
    <dbReference type="NCBI Taxonomy" id="1314782"/>
    <lineage>
        <taxon>Eukaryota</taxon>
        <taxon>Fungi</taxon>
        <taxon>Dikarya</taxon>
        <taxon>Basidiomycota</taxon>
        <taxon>Agaricomycotina</taxon>
        <taxon>Agaricomycetes</taxon>
        <taxon>Gloeophyllales</taxon>
        <taxon>Gloeophyllaceae</taxon>
        <taxon>Neolentinus</taxon>
    </lineage>
</organism>
<dbReference type="PANTHER" id="PTHR28595">
    <property type="entry name" value="39S RIBOSOMAL PROTEIN L54, MITOCHONDRIAL"/>
    <property type="match status" value="1"/>
</dbReference>
<dbReference type="OrthoDB" id="10252718at2759"/>
<dbReference type="STRING" id="1314782.A0A165RLJ2"/>
<protein>
    <recommendedName>
        <fullName evidence="7">Large ribosomal subunit protein mL54</fullName>
    </recommendedName>
</protein>
<dbReference type="Pfam" id="PF08561">
    <property type="entry name" value="Ribosomal_L37"/>
    <property type="match status" value="1"/>
</dbReference>
<evidence type="ECO:0000256" key="5">
    <source>
        <dbReference type="ARBA" id="ARBA00023274"/>
    </source>
</evidence>
<accession>A0A165RLJ2</accession>
<evidence type="ECO:0000256" key="6">
    <source>
        <dbReference type="ARBA" id="ARBA00033752"/>
    </source>
</evidence>
<evidence type="ECO:0000256" key="7">
    <source>
        <dbReference type="ARBA" id="ARBA00035179"/>
    </source>
</evidence>
<keyword evidence="5" id="KW-0687">Ribonucleoprotein</keyword>
<proteinExistence type="inferred from homology"/>
<evidence type="ECO:0000256" key="4">
    <source>
        <dbReference type="ARBA" id="ARBA00023128"/>
    </source>
</evidence>
<feature type="compositionally biased region" description="Basic and acidic residues" evidence="8">
    <location>
        <begin position="103"/>
        <end position="126"/>
    </location>
</feature>
<comment type="similarity">
    <text evidence="6">Belongs to the mitochondrion-specific ribosomal protein mL54 family.</text>
</comment>
<evidence type="ECO:0000256" key="3">
    <source>
        <dbReference type="ARBA" id="ARBA00022980"/>
    </source>
</evidence>
<evidence type="ECO:0000313" key="10">
    <source>
        <dbReference type="Proteomes" id="UP000076761"/>
    </source>
</evidence>
<reference evidence="9 10" key="1">
    <citation type="journal article" date="2016" name="Mol. Biol. Evol.">
        <title>Comparative Genomics of Early-Diverging Mushroom-Forming Fungi Provides Insights into the Origins of Lignocellulose Decay Capabilities.</title>
        <authorList>
            <person name="Nagy L.G."/>
            <person name="Riley R."/>
            <person name="Tritt A."/>
            <person name="Adam C."/>
            <person name="Daum C."/>
            <person name="Floudas D."/>
            <person name="Sun H."/>
            <person name="Yadav J.S."/>
            <person name="Pangilinan J."/>
            <person name="Larsson K.H."/>
            <person name="Matsuura K."/>
            <person name="Barry K."/>
            <person name="Labutti K."/>
            <person name="Kuo R."/>
            <person name="Ohm R.A."/>
            <person name="Bhattacharya S.S."/>
            <person name="Shirouzu T."/>
            <person name="Yoshinaga Y."/>
            <person name="Martin F.M."/>
            <person name="Grigoriev I.V."/>
            <person name="Hibbett D.S."/>
        </authorList>
    </citation>
    <scope>NUCLEOTIDE SEQUENCE [LARGE SCALE GENOMIC DNA]</scope>
    <source>
        <strain evidence="9 10">HHB14362 ss-1</strain>
    </source>
</reference>
<dbReference type="PANTHER" id="PTHR28595:SF1">
    <property type="entry name" value="LARGE RIBOSOMAL SUBUNIT PROTEIN ML54"/>
    <property type="match status" value="1"/>
</dbReference>
<evidence type="ECO:0000256" key="8">
    <source>
        <dbReference type="SAM" id="MobiDB-lite"/>
    </source>
</evidence>
<dbReference type="GO" id="GO:0005762">
    <property type="term" value="C:mitochondrial large ribosomal subunit"/>
    <property type="evidence" value="ECO:0007669"/>
    <property type="project" value="TreeGrafter"/>
</dbReference>
<dbReference type="Proteomes" id="UP000076761">
    <property type="component" value="Unassembled WGS sequence"/>
</dbReference>
<dbReference type="InParanoid" id="A0A165RLJ2"/>
<dbReference type="EMBL" id="KV425581">
    <property type="protein sequence ID" value="KZT23991.1"/>
    <property type="molecule type" value="Genomic_DNA"/>
</dbReference>
<dbReference type="AlphaFoldDB" id="A0A165RLJ2"/>
<evidence type="ECO:0000256" key="1">
    <source>
        <dbReference type="ARBA" id="ARBA00004173"/>
    </source>
</evidence>
<sequence>MNEAGVERFAQFGSDSLPASAVTPVTSRSNVPCACISTVTEREPVSSVPAEAKSSCPPNTVLAGVNYLKGQPPVLALPDEEYPDWLWKLLEKKELPDDGPGGKAEKVRLRRENRQRIREQNFLKTQ</sequence>
<dbReference type="GO" id="GO:0003735">
    <property type="term" value="F:structural constituent of ribosome"/>
    <property type="evidence" value="ECO:0007669"/>
    <property type="project" value="TreeGrafter"/>
</dbReference>